<organism evidence="1 2">
    <name type="scientific">Anguilla anguilla</name>
    <name type="common">European freshwater eel</name>
    <name type="synonym">Muraena anguilla</name>
    <dbReference type="NCBI Taxonomy" id="7936"/>
    <lineage>
        <taxon>Eukaryota</taxon>
        <taxon>Metazoa</taxon>
        <taxon>Chordata</taxon>
        <taxon>Craniata</taxon>
        <taxon>Vertebrata</taxon>
        <taxon>Euteleostomi</taxon>
        <taxon>Actinopterygii</taxon>
        <taxon>Neopterygii</taxon>
        <taxon>Teleostei</taxon>
        <taxon>Anguilliformes</taxon>
        <taxon>Anguillidae</taxon>
        <taxon>Anguilla</taxon>
    </lineage>
</organism>
<proteinExistence type="predicted"/>
<dbReference type="Gene3D" id="2.60.120.290">
    <property type="entry name" value="Spermadhesin, CUB domain"/>
    <property type="match status" value="1"/>
</dbReference>
<gene>
    <name evidence="1" type="ORF">ANANG_G00222070</name>
</gene>
<evidence type="ECO:0000313" key="1">
    <source>
        <dbReference type="EMBL" id="KAG5838277.1"/>
    </source>
</evidence>
<dbReference type="InterPro" id="IPR035914">
    <property type="entry name" value="Sperma_CUB_dom_sf"/>
</dbReference>
<dbReference type="GO" id="GO:0005615">
    <property type="term" value="C:extracellular space"/>
    <property type="evidence" value="ECO:0007669"/>
    <property type="project" value="TreeGrafter"/>
</dbReference>
<name>A0A9D3LWH8_ANGAN</name>
<dbReference type="SUPFAM" id="SSF49854">
    <property type="entry name" value="Spermadhesin, CUB domain"/>
    <property type="match status" value="1"/>
</dbReference>
<keyword evidence="2" id="KW-1185">Reference proteome</keyword>
<dbReference type="AlphaFoldDB" id="A0A9D3LWH8"/>
<dbReference type="GO" id="GO:0007165">
    <property type="term" value="P:signal transduction"/>
    <property type="evidence" value="ECO:0007669"/>
    <property type="project" value="TreeGrafter"/>
</dbReference>
<dbReference type="PANTHER" id="PTHR24046:SF2">
    <property type="entry name" value="SIGNAL PEPTIDE, CUB AND EGF-LIKE DOMAIN-CONTAINING PROTEIN 3"/>
    <property type="match status" value="1"/>
</dbReference>
<comment type="caution">
    <text evidence="1">The sequence shown here is derived from an EMBL/GenBank/DDBJ whole genome shotgun (WGS) entry which is preliminary data.</text>
</comment>
<protein>
    <submittedName>
        <fullName evidence="1">Uncharacterized protein</fullName>
    </submittedName>
</protein>
<dbReference type="InterPro" id="IPR052071">
    <property type="entry name" value="SCUB_EGF-like_domain"/>
</dbReference>
<dbReference type="GO" id="GO:0009986">
    <property type="term" value="C:cell surface"/>
    <property type="evidence" value="ECO:0007669"/>
    <property type="project" value="TreeGrafter"/>
</dbReference>
<dbReference type="Proteomes" id="UP001044222">
    <property type="component" value="Chromosome 12"/>
</dbReference>
<dbReference type="PANTHER" id="PTHR24046">
    <property type="entry name" value="SIGNAL PEPTIDE, CUB AND EGF-LIKE DOMAIN-CONTAINING"/>
    <property type="match status" value="1"/>
</dbReference>
<accession>A0A9D3LWH8</accession>
<evidence type="ECO:0000313" key="2">
    <source>
        <dbReference type="Proteomes" id="UP001044222"/>
    </source>
</evidence>
<sequence length="167" mass="19054">MHVGVAPGRPGAELALCQTSPRSYALLPRLTAGPASPPTGSASSITTYETCQTYERPIAFTARSRRLWINFKSNEANSARGFQIPYVTYDEDYEQLVENIVRDGRLYASENHQEILKDKKLIKTLFDVLAHPLNYFKYTTRESNEMLPRSFIRLISSKVSEFLRPYK</sequence>
<reference evidence="1" key="1">
    <citation type="submission" date="2021-01" db="EMBL/GenBank/DDBJ databases">
        <title>A chromosome-scale assembly of European eel, Anguilla anguilla.</title>
        <authorList>
            <person name="Henkel C."/>
            <person name="Jong-Raadsen S.A."/>
            <person name="Dufour S."/>
            <person name="Weltzien F.-A."/>
            <person name="Palstra A.P."/>
            <person name="Pelster B."/>
            <person name="Spaink H.P."/>
            <person name="Van Den Thillart G.E."/>
            <person name="Jansen H."/>
            <person name="Zahm M."/>
            <person name="Klopp C."/>
            <person name="Cedric C."/>
            <person name="Louis A."/>
            <person name="Berthelot C."/>
            <person name="Parey E."/>
            <person name="Roest Crollius H."/>
            <person name="Montfort J."/>
            <person name="Robinson-Rechavi M."/>
            <person name="Bucao C."/>
            <person name="Bouchez O."/>
            <person name="Gislard M."/>
            <person name="Lluch J."/>
            <person name="Milhes M."/>
            <person name="Lampietro C."/>
            <person name="Lopez Roques C."/>
            <person name="Donnadieu C."/>
            <person name="Braasch I."/>
            <person name="Desvignes T."/>
            <person name="Postlethwait J."/>
            <person name="Bobe J."/>
            <person name="Guiguen Y."/>
            <person name="Dirks R."/>
        </authorList>
    </citation>
    <scope>NUCLEOTIDE SEQUENCE</scope>
    <source>
        <strain evidence="1">Tag_6206</strain>
        <tissue evidence="1">Liver</tissue>
    </source>
</reference>
<dbReference type="EMBL" id="JAFIRN010000012">
    <property type="protein sequence ID" value="KAG5838277.1"/>
    <property type="molecule type" value="Genomic_DNA"/>
</dbReference>